<dbReference type="AlphaFoldDB" id="D1PND8"/>
<evidence type="ECO:0000313" key="1">
    <source>
        <dbReference type="EMBL" id="EFB76073.1"/>
    </source>
</evidence>
<name>D1PND8_9FIRM</name>
<protein>
    <submittedName>
        <fullName evidence="1">Uncharacterized protein</fullName>
    </submittedName>
</protein>
<accession>D1PND8</accession>
<dbReference type="HOGENOM" id="CLU_213250_0_0_9"/>
<gene>
    <name evidence="1" type="ORF">SUBVAR_05859</name>
</gene>
<dbReference type="Proteomes" id="UP000003438">
    <property type="component" value="Unassembled WGS sequence"/>
</dbReference>
<comment type="caution">
    <text evidence="1">The sequence shown here is derived from an EMBL/GenBank/DDBJ whole genome shotgun (WGS) entry which is preliminary data.</text>
</comment>
<organism evidence="1 2">
    <name type="scientific">Subdoligranulum variabile DSM 15176</name>
    <dbReference type="NCBI Taxonomy" id="411471"/>
    <lineage>
        <taxon>Bacteria</taxon>
        <taxon>Bacillati</taxon>
        <taxon>Bacillota</taxon>
        <taxon>Clostridia</taxon>
        <taxon>Eubacteriales</taxon>
        <taxon>Oscillospiraceae</taxon>
        <taxon>Subdoligranulum</taxon>
    </lineage>
</organism>
<keyword evidence="2" id="KW-1185">Reference proteome</keyword>
<evidence type="ECO:0000313" key="2">
    <source>
        <dbReference type="Proteomes" id="UP000003438"/>
    </source>
</evidence>
<dbReference type="STRING" id="411471.SUBVAR_05859"/>
<reference evidence="1" key="1">
    <citation type="submission" date="2009-12" db="EMBL/GenBank/DDBJ databases">
        <authorList>
            <person name="Weinstock G."/>
            <person name="Sodergren E."/>
            <person name="Clifton S."/>
            <person name="Fulton L."/>
            <person name="Fulton B."/>
            <person name="Courtney L."/>
            <person name="Fronick C."/>
            <person name="Harrison M."/>
            <person name="Strong C."/>
            <person name="Farmer C."/>
            <person name="Delahaunty K."/>
            <person name="Markovic C."/>
            <person name="Hall O."/>
            <person name="Minx P."/>
            <person name="Tomlinson C."/>
            <person name="Mitreva M."/>
            <person name="Nelson J."/>
            <person name="Hou S."/>
            <person name="Wollam A."/>
            <person name="Pepin K.H."/>
            <person name="Johnson M."/>
            <person name="Bhonagiri V."/>
            <person name="Nash W.E."/>
            <person name="Warren W."/>
            <person name="Chinwalla A."/>
            <person name="Mardis E.R."/>
            <person name="Wilson R.K."/>
        </authorList>
    </citation>
    <scope>NUCLEOTIDE SEQUENCE [LARGE SCALE GENOMIC DNA]</scope>
    <source>
        <strain evidence="1">DSM 15176</strain>
    </source>
</reference>
<dbReference type="EMBL" id="ACBY02000023">
    <property type="protein sequence ID" value="EFB76073.1"/>
    <property type="molecule type" value="Genomic_DNA"/>
</dbReference>
<sequence length="50" mass="5695">MLRCAELGLSAEDLDSMTMGMVYDMLIERANDHEKYNYKATQADIDAFFG</sequence>
<dbReference type="RefSeq" id="WP_007047233.1">
    <property type="nucleotide sequence ID" value="NZ_GG704769.1"/>
</dbReference>
<proteinExistence type="predicted"/>